<name>A0AAI9PGR0_PECCC</name>
<keyword evidence="3" id="KW-0223">Dioxygenase</keyword>
<sequence>MELNNKNRRFFFIRSAKSIIGTVGLLSLANIPFYARANDAADKDKLKGVGIKTCPLTTEQIVGPYFVDYKILRRDITESQSGIPLLLKIKVIDSVTCEPVDNILVDIWHCNARGKYSGWSFISPDKEATTDNVGTVNRTDSTSFFRGIQPTDQNGAVRFTTIFPGFYAGRATHIHVAIRRPSKNPLEKEHFAFVGQLYFPEDLCKVVYSNEPYSPRDITRVTNEKDEYFTKMNGELSLLMVNKINERDFNDGFTGEIVLSIDKNATSKYLTQNDLYKHTVSNE</sequence>
<gene>
    <name evidence="3" type="ORF">Pcaca03_41190</name>
    <name evidence="2" type="ORF">SOASR016_41870</name>
</gene>
<accession>A0AAI9PGR0</accession>
<dbReference type="InterPro" id="IPR015889">
    <property type="entry name" value="Intradiol_dOase_core"/>
</dbReference>
<evidence type="ECO:0000313" key="3">
    <source>
        <dbReference type="EMBL" id="GLV71675.1"/>
    </source>
</evidence>
<dbReference type="PANTHER" id="PTHR34315">
    <property type="match status" value="1"/>
</dbReference>
<comment type="caution">
    <text evidence="3">The sequence shown here is derived from an EMBL/GenBank/DDBJ whole genome shotgun (WGS) entry which is preliminary data.</text>
</comment>
<dbReference type="EMBL" id="BRLF01000015">
    <property type="protein sequence ID" value="GKX49435.1"/>
    <property type="molecule type" value="Genomic_DNA"/>
</dbReference>
<dbReference type="Pfam" id="PF00775">
    <property type="entry name" value="Dioxygenase_C"/>
    <property type="match status" value="1"/>
</dbReference>
<protein>
    <submittedName>
        <fullName evidence="3">Dioxygenase</fullName>
    </submittedName>
</protein>
<evidence type="ECO:0000313" key="4">
    <source>
        <dbReference type="Proteomes" id="UP001058167"/>
    </source>
</evidence>
<dbReference type="Gene3D" id="2.60.130.10">
    <property type="entry name" value="Aromatic compound dioxygenase"/>
    <property type="match status" value="1"/>
</dbReference>
<evidence type="ECO:0000259" key="1">
    <source>
        <dbReference type="Pfam" id="PF00775"/>
    </source>
</evidence>
<evidence type="ECO:0000313" key="2">
    <source>
        <dbReference type="EMBL" id="GKX49435.1"/>
    </source>
</evidence>
<proteinExistence type="predicted"/>
<reference evidence="2" key="1">
    <citation type="submission" date="2022-06" db="EMBL/GenBank/DDBJ databases">
        <title>Draft genome sequences of Pectobacterium carotovorum subsp. carotovorum str. NBRC12380.</title>
        <authorList>
            <person name="Wakabayashi Y."/>
            <person name="Kojima K."/>
        </authorList>
    </citation>
    <scope>NUCLEOTIDE SEQUENCE</scope>
    <source>
        <strain evidence="2">NBRC 12380</strain>
    </source>
</reference>
<dbReference type="Proteomes" id="UP001165145">
    <property type="component" value="Unassembled WGS sequence"/>
</dbReference>
<dbReference type="GO" id="GO:0016702">
    <property type="term" value="F:oxidoreductase activity, acting on single donors with incorporation of molecular oxygen, incorporation of two atoms of oxygen"/>
    <property type="evidence" value="ECO:0007669"/>
    <property type="project" value="InterPro"/>
</dbReference>
<reference evidence="3" key="2">
    <citation type="submission" date="2023-02" db="EMBL/GenBank/DDBJ databases">
        <title>Pectobacterium carotovorum subsp. carotovorum NBRC 12380.</title>
        <authorList>
            <person name="Ichikawa N."/>
            <person name="Sato H."/>
            <person name="Tonouchi N."/>
        </authorList>
    </citation>
    <scope>NUCLEOTIDE SEQUENCE</scope>
    <source>
        <strain evidence="3">NBRC 12380</strain>
    </source>
</reference>
<dbReference type="PANTHER" id="PTHR34315:SF1">
    <property type="entry name" value="INTRADIOL RING-CLEAVAGE DIOXYGENASES DOMAIN-CONTAINING PROTEIN-RELATED"/>
    <property type="match status" value="1"/>
</dbReference>
<dbReference type="EMBL" id="BSRL01000014">
    <property type="protein sequence ID" value="GLV71675.1"/>
    <property type="molecule type" value="Genomic_DNA"/>
</dbReference>
<dbReference type="CDD" id="cd03457">
    <property type="entry name" value="intradiol_dioxygenase_like"/>
    <property type="match status" value="1"/>
</dbReference>
<organism evidence="3 5">
    <name type="scientific">Pectobacterium carotovorum subsp. carotovorum</name>
    <name type="common">Erwinia carotovora subsp. carotovora</name>
    <dbReference type="NCBI Taxonomy" id="555"/>
    <lineage>
        <taxon>Bacteria</taxon>
        <taxon>Pseudomonadati</taxon>
        <taxon>Pseudomonadota</taxon>
        <taxon>Gammaproteobacteria</taxon>
        <taxon>Enterobacterales</taxon>
        <taxon>Pectobacteriaceae</taxon>
        <taxon>Pectobacterium</taxon>
    </lineage>
</organism>
<feature type="domain" description="Intradiol ring-cleavage dioxygenases" evidence="1">
    <location>
        <begin position="72"/>
        <end position="202"/>
    </location>
</feature>
<dbReference type="RefSeq" id="WP_182813254.1">
    <property type="nucleotide sequence ID" value="NZ_BRCO01000002.1"/>
</dbReference>
<dbReference type="AlphaFoldDB" id="A0AAI9PGR0"/>
<dbReference type="InterPro" id="IPR000627">
    <property type="entry name" value="Intradiol_dOase_C"/>
</dbReference>
<dbReference type="SUPFAM" id="SSF49482">
    <property type="entry name" value="Aromatic compound dioxygenase"/>
    <property type="match status" value="1"/>
</dbReference>
<keyword evidence="4" id="KW-1185">Reference proteome</keyword>
<evidence type="ECO:0000313" key="5">
    <source>
        <dbReference type="Proteomes" id="UP001165145"/>
    </source>
</evidence>
<dbReference type="Proteomes" id="UP001058167">
    <property type="component" value="Unassembled WGS sequence"/>
</dbReference>
<dbReference type="GO" id="GO:0008199">
    <property type="term" value="F:ferric iron binding"/>
    <property type="evidence" value="ECO:0007669"/>
    <property type="project" value="InterPro"/>
</dbReference>
<keyword evidence="3" id="KW-0560">Oxidoreductase</keyword>